<dbReference type="AlphaFoldDB" id="A0A4R6NX75"/>
<evidence type="ECO:0000256" key="4">
    <source>
        <dbReference type="PIRSR" id="PIRSR608256-1"/>
    </source>
</evidence>
<accession>A0A4R6NX75</accession>
<protein>
    <recommendedName>
        <fullName evidence="5">Serine protease</fullName>
        <ecNumber evidence="5">3.4.21.-</ecNumber>
    </recommendedName>
</protein>
<keyword evidence="2 5" id="KW-0378">Hydrolase</keyword>
<comment type="similarity">
    <text evidence="5">Belongs to the peptidase S1B family.</text>
</comment>
<organism evidence="6 7">
    <name type="scientific">Nocardia ignorata</name>
    <dbReference type="NCBI Taxonomy" id="145285"/>
    <lineage>
        <taxon>Bacteria</taxon>
        <taxon>Bacillati</taxon>
        <taxon>Actinomycetota</taxon>
        <taxon>Actinomycetes</taxon>
        <taxon>Mycobacteriales</taxon>
        <taxon>Nocardiaceae</taxon>
        <taxon>Nocardia</taxon>
    </lineage>
</organism>
<keyword evidence="1 5" id="KW-0645">Protease</keyword>
<dbReference type="GO" id="GO:0008236">
    <property type="term" value="F:serine-type peptidase activity"/>
    <property type="evidence" value="ECO:0007669"/>
    <property type="project" value="UniProtKB-KW"/>
</dbReference>
<sequence length="309" mass="33892">MADAPYEEGMVFPWTVGHFQKFLKEIGLRVALGEVTRILGAMEHVGLLISGGFDLTSALGGHVYFGNRGSRSQRQGGGRLWLSEVFGAELIIPLYRQVTAQITGYPAVPDADQQWGTGLILDRSHMLTNKHVVEGMRRDLGVICPPQPFDLNGRRDIHLHCHDELDVAVVELKLDDSDAGFKPLPGTVFRDPHWADETYVFGYPRVPMTAEMAITVQRGEVVNPKTETMPRRDPIFLYSAIARPGNSGGPIVAGDGRVIGMVVEDCSETQSSDGTPSAAPFYRGIPSSEIFRALDDLGLVGLARFESWD</sequence>
<dbReference type="EMBL" id="SNXK01000021">
    <property type="protein sequence ID" value="TDP27839.1"/>
    <property type="molecule type" value="Genomic_DNA"/>
</dbReference>
<dbReference type="Gene3D" id="2.40.10.120">
    <property type="match status" value="1"/>
</dbReference>
<name>A0A4R6NX75_NOCIG</name>
<feature type="active site" description="Charge relay system" evidence="4">
    <location>
        <position position="166"/>
    </location>
</feature>
<evidence type="ECO:0000256" key="1">
    <source>
        <dbReference type="ARBA" id="ARBA00022670"/>
    </source>
</evidence>
<dbReference type="PRINTS" id="PR00839">
    <property type="entry name" value="V8PROTEASE"/>
</dbReference>
<dbReference type="SUPFAM" id="SSF50494">
    <property type="entry name" value="Trypsin-like serine proteases"/>
    <property type="match status" value="1"/>
</dbReference>
<dbReference type="InterPro" id="IPR008256">
    <property type="entry name" value="Peptidase_S1B"/>
</dbReference>
<feature type="active site" description="Charge relay system" evidence="4">
    <location>
        <position position="247"/>
    </location>
</feature>
<evidence type="ECO:0000313" key="7">
    <source>
        <dbReference type="Proteomes" id="UP000295087"/>
    </source>
</evidence>
<reference evidence="6 7" key="1">
    <citation type="submission" date="2019-03" db="EMBL/GenBank/DDBJ databases">
        <title>Genomic Encyclopedia of Type Strains, Phase IV (KMG-IV): sequencing the most valuable type-strain genomes for metagenomic binning, comparative biology and taxonomic classification.</title>
        <authorList>
            <person name="Goeker M."/>
        </authorList>
    </citation>
    <scope>NUCLEOTIDE SEQUENCE [LARGE SCALE GENOMIC DNA]</scope>
    <source>
        <strain evidence="6 7">DSM 44496</strain>
    </source>
</reference>
<keyword evidence="7" id="KW-1185">Reference proteome</keyword>
<evidence type="ECO:0000313" key="6">
    <source>
        <dbReference type="EMBL" id="TDP27839.1"/>
    </source>
</evidence>
<feature type="active site" description="Charge relay system" evidence="4">
    <location>
        <position position="131"/>
    </location>
</feature>
<keyword evidence="3 5" id="KW-0720">Serine protease</keyword>
<dbReference type="GO" id="GO:0006508">
    <property type="term" value="P:proteolysis"/>
    <property type="evidence" value="ECO:0007669"/>
    <property type="project" value="UniProtKB-KW"/>
</dbReference>
<evidence type="ECO:0000256" key="2">
    <source>
        <dbReference type="ARBA" id="ARBA00022801"/>
    </source>
</evidence>
<comment type="caution">
    <text evidence="6">The sequence shown here is derived from an EMBL/GenBank/DDBJ whole genome shotgun (WGS) entry which is preliminary data.</text>
</comment>
<dbReference type="EC" id="3.4.21.-" evidence="5"/>
<dbReference type="PANTHER" id="PTHR43019:SF62">
    <property type="entry name" value="SERINE ENDOPROTEASE DEGS"/>
    <property type="match status" value="1"/>
</dbReference>
<proteinExistence type="inferred from homology"/>
<dbReference type="Proteomes" id="UP000295087">
    <property type="component" value="Unassembled WGS sequence"/>
</dbReference>
<dbReference type="PANTHER" id="PTHR43019">
    <property type="entry name" value="SERINE ENDOPROTEASE DEGS"/>
    <property type="match status" value="1"/>
</dbReference>
<evidence type="ECO:0000256" key="5">
    <source>
        <dbReference type="RuleBase" id="RU004296"/>
    </source>
</evidence>
<evidence type="ECO:0000256" key="3">
    <source>
        <dbReference type="ARBA" id="ARBA00022825"/>
    </source>
</evidence>
<dbReference type="Pfam" id="PF13365">
    <property type="entry name" value="Trypsin_2"/>
    <property type="match status" value="1"/>
</dbReference>
<gene>
    <name evidence="6" type="ORF">DFR75_1217</name>
</gene>
<dbReference type="InterPro" id="IPR009003">
    <property type="entry name" value="Peptidase_S1_PA"/>
</dbReference>